<feature type="region of interest" description="Disordered" evidence="1">
    <location>
        <begin position="1"/>
        <end position="25"/>
    </location>
</feature>
<keyword evidence="4" id="KW-1185">Reference proteome</keyword>
<name>A0A401PXY7_SCYTO</name>
<keyword evidence="2" id="KW-0472">Membrane</keyword>
<evidence type="ECO:0008006" key="5">
    <source>
        <dbReference type="Google" id="ProtNLM"/>
    </source>
</evidence>
<feature type="transmembrane region" description="Helical" evidence="2">
    <location>
        <begin position="59"/>
        <end position="86"/>
    </location>
</feature>
<evidence type="ECO:0000256" key="1">
    <source>
        <dbReference type="SAM" id="MobiDB-lite"/>
    </source>
</evidence>
<evidence type="ECO:0000256" key="2">
    <source>
        <dbReference type="SAM" id="Phobius"/>
    </source>
</evidence>
<evidence type="ECO:0000313" key="3">
    <source>
        <dbReference type="EMBL" id="GCB78017.1"/>
    </source>
</evidence>
<accession>A0A401PXY7</accession>
<reference evidence="3 4" key="1">
    <citation type="journal article" date="2018" name="Nat. Ecol. Evol.">
        <title>Shark genomes provide insights into elasmobranch evolution and the origin of vertebrates.</title>
        <authorList>
            <person name="Hara Y"/>
            <person name="Yamaguchi K"/>
            <person name="Onimaru K"/>
            <person name="Kadota M"/>
            <person name="Koyanagi M"/>
            <person name="Keeley SD"/>
            <person name="Tatsumi K"/>
            <person name="Tanaka K"/>
            <person name="Motone F"/>
            <person name="Kageyama Y"/>
            <person name="Nozu R"/>
            <person name="Adachi N"/>
            <person name="Nishimura O"/>
            <person name="Nakagawa R"/>
            <person name="Tanegashima C"/>
            <person name="Kiyatake I"/>
            <person name="Matsumoto R"/>
            <person name="Murakumo K"/>
            <person name="Nishida K"/>
            <person name="Terakita A"/>
            <person name="Kuratani S"/>
            <person name="Sato K"/>
            <person name="Hyodo S Kuraku.S."/>
        </authorList>
    </citation>
    <scope>NUCLEOTIDE SEQUENCE [LARGE SCALE GENOMIC DNA]</scope>
</reference>
<dbReference type="EMBL" id="BFAA01009088">
    <property type="protein sequence ID" value="GCB78017.1"/>
    <property type="molecule type" value="Genomic_DNA"/>
</dbReference>
<comment type="caution">
    <text evidence="3">The sequence shown here is derived from an EMBL/GenBank/DDBJ whole genome shotgun (WGS) entry which is preliminary data.</text>
</comment>
<dbReference type="AlphaFoldDB" id="A0A401PXY7"/>
<sequence length="179" mass="20201">MQLTPQTPLKPGEKRPSNPARVGTTKGIQGDKWYSSLGFLCICPSGYYGDFCQHRAIEWFTAVSLIGIVVILVLIVALCFAIFCLCRRERKHHRVFKQSRSSDVCLKPLPIACALKTPCCSCPGTEGYQVLNSWFIMLSVLNSRTWLVDHFDCFPDMKKKEEVTSAWQGPEEQGHDSQQ</sequence>
<dbReference type="SUPFAM" id="SSF57196">
    <property type="entry name" value="EGF/Laminin"/>
    <property type="match status" value="1"/>
</dbReference>
<evidence type="ECO:0000313" key="4">
    <source>
        <dbReference type="Proteomes" id="UP000288216"/>
    </source>
</evidence>
<proteinExistence type="predicted"/>
<keyword evidence="2" id="KW-0812">Transmembrane</keyword>
<gene>
    <name evidence="3" type="ORF">scyTo_0015751</name>
</gene>
<dbReference type="Proteomes" id="UP000288216">
    <property type="component" value="Unassembled WGS sequence"/>
</dbReference>
<organism evidence="3 4">
    <name type="scientific">Scyliorhinus torazame</name>
    <name type="common">Cloudy catshark</name>
    <name type="synonym">Catulus torazame</name>
    <dbReference type="NCBI Taxonomy" id="75743"/>
    <lineage>
        <taxon>Eukaryota</taxon>
        <taxon>Metazoa</taxon>
        <taxon>Chordata</taxon>
        <taxon>Craniata</taxon>
        <taxon>Vertebrata</taxon>
        <taxon>Chondrichthyes</taxon>
        <taxon>Elasmobranchii</taxon>
        <taxon>Galeomorphii</taxon>
        <taxon>Galeoidea</taxon>
        <taxon>Carcharhiniformes</taxon>
        <taxon>Scyliorhinidae</taxon>
        <taxon>Scyliorhinus</taxon>
    </lineage>
</organism>
<keyword evidence="2" id="KW-1133">Transmembrane helix</keyword>
<dbReference type="OrthoDB" id="9950711at2759"/>
<protein>
    <recommendedName>
        <fullName evidence="5">EGF-like domain-containing protein</fullName>
    </recommendedName>
</protein>